<comment type="caution">
    <text evidence="9">The sequence shown here is derived from an EMBL/GenBank/DDBJ whole genome shotgun (WGS) entry which is preliminary data.</text>
</comment>
<dbReference type="EMBL" id="SHKX01000015">
    <property type="protein sequence ID" value="RZU36990.1"/>
    <property type="molecule type" value="Genomic_DNA"/>
</dbReference>
<evidence type="ECO:0000313" key="10">
    <source>
        <dbReference type="Proteomes" id="UP000292423"/>
    </source>
</evidence>
<organism evidence="9 10">
    <name type="scientific">Fluviicoccus keumensis</name>
    <dbReference type="NCBI Taxonomy" id="1435465"/>
    <lineage>
        <taxon>Bacteria</taxon>
        <taxon>Pseudomonadati</taxon>
        <taxon>Pseudomonadota</taxon>
        <taxon>Gammaproteobacteria</taxon>
        <taxon>Moraxellales</taxon>
        <taxon>Moraxellaceae</taxon>
        <taxon>Fluviicoccus</taxon>
    </lineage>
</organism>
<reference evidence="9 10" key="1">
    <citation type="submission" date="2019-02" db="EMBL/GenBank/DDBJ databases">
        <title>Genomic Encyclopedia of Type Strains, Phase IV (KMG-IV): sequencing the most valuable type-strain genomes for metagenomic binning, comparative biology and taxonomic classification.</title>
        <authorList>
            <person name="Goeker M."/>
        </authorList>
    </citation>
    <scope>NUCLEOTIDE SEQUENCE [LARGE SCALE GENOMIC DNA]</scope>
    <source>
        <strain evidence="9 10">DSM 105135</strain>
    </source>
</reference>
<protein>
    <submittedName>
        <fullName evidence="9">Long-chain fatty acid transport protein</fullName>
    </submittedName>
</protein>
<evidence type="ECO:0000256" key="2">
    <source>
        <dbReference type="ARBA" id="ARBA00008163"/>
    </source>
</evidence>
<name>A0A4Q7YIF0_9GAMM</name>
<keyword evidence="7" id="KW-0998">Cell outer membrane</keyword>
<evidence type="ECO:0000256" key="8">
    <source>
        <dbReference type="SAM" id="SignalP"/>
    </source>
</evidence>
<accession>A0A4Q7YIF0</accession>
<evidence type="ECO:0000313" key="9">
    <source>
        <dbReference type="EMBL" id="RZU36990.1"/>
    </source>
</evidence>
<dbReference type="AlphaFoldDB" id="A0A4Q7YIF0"/>
<dbReference type="SUPFAM" id="SSF56935">
    <property type="entry name" value="Porins"/>
    <property type="match status" value="1"/>
</dbReference>
<dbReference type="GO" id="GO:0009279">
    <property type="term" value="C:cell outer membrane"/>
    <property type="evidence" value="ECO:0007669"/>
    <property type="project" value="UniProtKB-SubCell"/>
</dbReference>
<comment type="subcellular location">
    <subcellularLocation>
        <location evidence="1">Cell outer membrane</location>
        <topology evidence="1">Multi-pass membrane protein</topology>
    </subcellularLocation>
</comment>
<evidence type="ECO:0000256" key="3">
    <source>
        <dbReference type="ARBA" id="ARBA00022452"/>
    </source>
</evidence>
<keyword evidence="10" id="KW-1185">Reference proteome</keyword>
<feature type="chain" id="PRO_5020713201" evidence="8">
    <location>
        <begin position="22"/>
        <end position="414"/>
    </location>
</feature>
<evidence type="ECO:0000256" key="7">
    <source>
        <dbReference type="ARBA" id="ARBA00023237"/>
    </source>
</evidence>
<gene>
    <name evidence="9" type="ORF">EV700_2854</name>
</gene>
<dbReference type="PANTHER" id="PTHR35093:SF8">
    <property type="entry name" value="OUTER MEMBRANE PROTEIN NMB0088-RELATED"/>
    <property type="match status" value="1"/>
</dbReference>
<dbReference type="RefSeq" id="WP_130414992.1">
    <property type="nucleotide sequence ID" value="NZ_SHKX01000015.1"/>
</dbReference>
<dbReference type="GO" id="GO:0015483">
    <property type="term" value="F:long-chain fatty acid transporting porin activity"/>
    <property type="evidence" value="ECO:0007669"/>
    <property type="project" value="TreeGrafter"/>
</dbReference>
<dbReference type="InterPro" id="IPR005017">
    <property type="entry name" value="OMPP1/FadL/TodX"/>
</dbReference>
<dbReference type="Proteomes" id="UP000292423">
    <property type="component" value="Unassembled WGS sequence"/>
</dbReference>
<dbReference type="OrthoDB" id="19849at2"/>
<comment type="similarity">
    <text evidence="2">Belongs to the OmpP1/FadL family.</text>
</comment>
<evidence type="ECO:0000256" key="5">
    <source>
        <dbReference type="ARBA" id="ARBA00022729"/>
    </source>
</evidence>
<dbReference type="Pfam" id="PF03349">
    <property type="entry name" value="Toluene_X"/>
    <property type="match status" value="1"/>
</dbReference>
<sequence length="414" mass="43796">MNRTRSLLALAVLAAPSLAAAAGFSLNEQSIKSLGTALAGRGSSAADATTLYSNPAGMSQLEGTQVSGNMTLIDAPADIENPSGIPATGTNYGDMVPASIVGSSFITTRINDKLSTGIGFYAPFGLATNYEDSFQGRYFGDKSKVKVVALQPTASLQLAPNLSLGLGVAISKIEGTLSSYVSPLAPGSTLMIEGDDMSTSVNLGALYSFDENTRVGLTYHGRTNYTLTGTTLVSNLPTVTGSASASYDAALDISTPSSWDLSLTHRLNTIVTFQALASKTQWSVLDQLLIRNSGAPALLSTVGEELHWHDSWLYSIGADWQYSDAIILRAGIGHDETPINSAYRSVRVPSNDRDYVTIGISYKISDKLSMDAAYEYIKEDPSKVNVSKPAFGTSYSATYKGTANLLGAQLNLRF</sequence>
<keyword evidence="5 8" id="KW-0732">Signal</keyword>
<keyword evidence="4" id="KW-0812">Transmembrane</keyword>
<dbReference type="Gene3D" id="2.40.160.60">
    <property type="entry name" value="Outer membrane protein transport protein (OMPP1/FadL/TodX)"/>
    <property type="match status" value="1"/>
</dbReference>
<keyword evidence="6" id="KW-0472">Membrane</keyword>
<feature type="signal peptide" evidence="8">
    <location>
        <begin position="1"/>
        <end position="21"/>
    </location>
</feature>
<evidence type="ECO:0000256" key="6">
    <source>
        <dbReference type="ARBA" id="ARBA00023136"/>
    </source>
</evidence>
<evidence type="ECO:0000256" key="1">
    <source>
        <dbReference type="ARBA" id="ARBA00004571"/>
    </source>
</evidence>
<proteinExistence type="inferred from homology"/>
<keyword evidence="3" id="KW-1134">Transmembrane beta strand</keyword>
<evidence type="ECO:0000256" key="4">
    <source>
        <dbReference type="ARBA" id="ARBA00022692"/>
    </source>
</evidence>
<dbReference type="PANTHER" id="PTHR35093">
    <property type="entry name" value="OUTER MEMBRANE PROTEIN NMB0088-RELATED"/>
    <property type="match status" value="1"/>
</dbReference>